<gene>
    <name evidence="1" type="ORF">NC99_05170</name>
</gene>
<dbReference type="SUPFAM" id="SSF48452">
    <property type="entry name" value="TPR-like"/>
    <property type="match status" value="1"/>
</dbReference>
<keyword evidence="2" id="KW-1185">Reference proteome</keyword>
<dbReference type="EMBL" id="LGIA01000023">
    <property type="protein sequence ID" value="KOH46677.1"/>
    <property type="molecule type" value="Genomic_DNA"/>
</dbReference>
<dbReference type="InterPro" id="IPR011990">
    <property type="entry name" value="TPR-like_helical_dom_sf"/>
</dbReference>
<dbReference type="PROSITE" id="PS51257">
    <property type="entry name" value="PROKAR_LIPOPROTEIN"/>
    <property type="match status" value="1"/>
</dbReference>
<evidence type="ECO:0000313" key="1">
    <source>
        <dbReference type="EMBL" id="KOH46677.1"/>
    </source>
</evidence>
<proteinExistence type="predicted"/>
<name>A0A0L8VEV5_9BACT</name>
<reference evidence="2" key="1">
    <citation type="submission" date="2015-07" db="EMBL/GenBank/DDBJ databases">
        <title>Genome sequencing of Sunxiuqinia dokdonensis strain SK.</title>
        <authorList>
            <person name="Ahn S."/>
            <person name="Kim B.-C."/>
        </authorList>
    </citation>
    <scope>NUCLEOTIDE SEQUENCE [LARGE SCALE GENOMIC DNA]</scope>
    <source>
        <strain evidence="2">SK</strain>
    </source>
</reference>
<comment type="caution">
    <text evidence="1">The sequence shown here is derived from an EMBL/GenBank/DDBJ whole genome shotgun (WGS) entry which is preliminary data.</text>
</comment>
<sequence length="494" mass="55250">MKKIIFLFVILILGMTSCEEYLDINQDPNSPSENNVTAGMIFPGAEMNVAASYGNFLRIVGGYYSQHYSQNFGTSNYVDYSRFIMSATRSSSTYTQLYQRALKNLETIREQSTESEEWGTFLAATTLRVFTYQVLVDAYGEVPYTEALDPTNLSPAYDDGMTIYQGILGELDDALSKATASSVVKTNFLFGTSTAEEWIQFANALKLRILMRMSNVQNVQSEIAALIQEDNFPTEDISWDDIWTDETGKASPYYQEEYATYFGSNQVNVTANIAYMQTMLDSNDPRVPAFFETNESGDYKGGVSGTNFSTSAQYKSPYFCRPVFAYDMPVNLITVTETEFFLAEYYARYGSATDAEAHYKAAIEASFSAAGVSGAEDIYTSYYPYDNDNYAEVIGIQKWIALGGTNNFEAWCEMRRLGYPEFGDVTGADIYDRANDVFSPELYVAGTLYTPIDYNTELGADKILQRFPYAESSTSRNSNAPSNKGVATPVFWAE</sequence>
<dbReference type="AlphaFoldDB" id="A0A0L8VEV5"/>
<dbReference type="Proteomes" id="UP000036958">
    <property type="component" value="Unassembled WGS sequence"/>
</dbReference>
<protein>
    <recommendedName>
        <fullName evidence="3">SusD/RagB family nutrient-binding outer membrane lipoprotein</fullName>
    </recommendedName>
</protein>
<dbReference type="InterPro" id="IPR041662">
    <property type="entry name" value="SusD-like_2"/>
</dbReference>
<dbReference type="RefSeq" id="WP_053179443.1">
    <property type="nucleotide sequence ID" value="NZ_LGIA01000023.1"/>
</dbReference>
<dbReference type="OrthoDB" id="1387301at2"/>
<dbReference type="STRING" id="1409788.NC99_05170"/>
<organism evidence="1 2">
    <name type="scientific">Sunxiuqinia dokdonensis</name>
    <dbReference type="NCBI Taxonomy" id="1409788"/>
    <lineage>
        <taxon>Bacteria</taxon>
        <taxon>Pseudomonadati</taxon>
        <taxon>Bacteroidota</taxon>
        <taxon>Bacteroidia</taxon>
        <taxon>Marinilabiliales</taxon>
        <taxon>Prolixibacteraceae</taxon>
        <taxon>Sunxiuqinia</taxon>
    </lineage>
</organism>
<dbReference type="Gene3D" id="1.25.40.390">
    <property type="match status" value="1"/>
</dbReference>
<evidence type="ECO:0008006" key="3">
    <source>
        <dbReference type="Google" id="ProtNLM"/>
    </source>
</evidence>
<dbReference type="Pfam" id="PF12771">
    <property type="entry name" value="SusD-like_2"/>
    <property type="match status" value="1"/>
</dbReference>
<accession>A0A0L8VEV5</accession>
<evidence type="ECO:0000313" key="2">
    <source>
        <dbReference type="Proteomes" id="UP000036958"/>
    </source>
</evidence>